<gene>
    <name evidence="8" type="ORF">LUZ63_005517</name>
</gene>
<dbReference type="SMART" id="SM00389">
    <property type="entry name" value="HOX"/>
    <property type="match status" value="1"/>
</dbReference>
<feature type="domain" description="Homeobox" evidence="6">
    <location>
        <begin position="9"/>
        <end position="59"/>
    </location>
</feature>
<comment type="subcellular location">
    <subcellularLocation>
        <location evidence="1 3 4">Nucleus</location>
    </subcellularLocation>
</comment>
<evidence type="ECO:0000259" key="7">
    <source>
        <dbReference type="PROSITE" id="PS50827"/>
    </source>
</evidence>
<feature type="compositionally biased region" description="Low complexity" evidence="5">
    <location>
        <begin position="212"/>
        <end position="225"/>
    </location>
</feature>
<dbReference type="Proteomes" id="UP001151287">
    <property type="component" value="Unassembled WGS sequence"/>
</dbReference>
<dbReference type="PANTHER" id="PTHR36968:SF8">
    <property type="entry name" value="HOMEOBOX-DDT DOMAIN PROTEIN RLT3 ISOFORM X1"/>
    <property type="match status" value="1"/>
</dbReference>
<feature type="region of interest" description="Disordered" evidence="5">
    <location>
        <begin position="565"/>
        <end position="610"/>
    </location>
</feature>
<evidence type="ECO:0000256" key="2">
    <source>
        <dbReference type="ARBA" id="ARBA00023242"/>
    </source>
</evidence>
<dbReference type="InterPro" id="IPR018501">
    <property type="entry name" value="DDT_dom"/>
</dbReference>
<dbReference type="PANTHER" id="PTHR36968">
    <property type="entry name" value="HOMEOBOX-DDT DOMAIN PROTEIN RLT2"/>
    <property type="match status" value="1"/>
</dbReference>
<protein>
    <recommendedName>
        <fullName evidence="10">Homeobox-DDT domain protein RLT3</fullName>
    </recommendedName>
</protein>
<keyword evidence="3 4" id="KW-0238">DNA-binding</keyword>
<feature type="region of interest" description="Disordered" evidence="5">
    <location>
        <begin position="211"/>
        <end position="260"/>
    </location>
</feature>
<organism evidence="8 9">
    <name type="scientific">Rhynchospora breviuscula</name>
    <dbReference type="NCBI Taxonomy" id="2022672"/>
    <lineage>
        <taxon>Eukaryota</taxon>
        <taxon>Viridiplantae</taxon>
        <taxon>Streptophyta</taxon>
        <taxon>Embryophyta</taxon>
        <taxon>Tracheophyta</taxon>
        <taxon>Spermatophyta</taxon>
        <taxon>Magnoliopsida</taxon>
        <taxon>Liliopsida</taxon>
        <taxon>Poales</taxon>
        <taxon>Cyperaceae</taxon>
        <taxon>Cyperoideae</taxon>
        <taxon>Rhynchosporeae</taxon>
        <taxon>Rhynchospora</taxon>
    </lineage>
</organism>
<reference evidence="8" key="1">
    <citation type="journal article" date="2022" name="Cell">
        <title>Repeat-based holocentromeres influence genome architecture and karyotype evolution.</title>
        <authorList>
            <person name="Hofstatter P.G."/>
            <person name="Thangavel G."/>
            <person name="Lux T."/>
            <person name="Neumann P."/>
            <person name="Vondrak T."/>
            <person name="Novak P."/>
            <person name="Zhang M."/>
            <person name="Costa L."/>
            <person name="Castellani M."/>
            <person name="Scott A."/>
            <person name="Toegelov H."/>
            <person name="Fuchs J."/>
            <person name="Mata-Sucre Y."/>
            <person name="Dias Y."/>
            <person name="Vanzela A.L.L."/>
            <person name="Huettel B."/>
            <person name="Almeida C.C.S."/>
            <person name="Simkova H."/>
            <person name="Souza G."/>
            <person name="Pedrosa-Harand A."/>
            <person name="Macas J."/>
            <person name="Mayer K.F.X."/>
            <person name="Houben A."/>
            <person name="Marques A."/>
        </authorList>
    </citation>
    <scope>NUCLEOTIDE SEQUENCE</scope>
    <source>
        <strain evidence="8">RhyBre1mFocal</strain>
    </source>
</reference>
<evidence type="ECO:0000256" key="1">
    <source>
        <dbReference type="ARBA" id="ARBA00004123"/>
    </source>
</evidence>
<dbReference type="InterPro" id="IPR044977">
    <property type="entry name" value="RLT1-3"/>
</dbReference>
<dbReference type="Gene3D" id="1.10.10.60">
    <property type="entry name" value="Homeodomain-like"/>
    <property type="match status" value="1"/>
</dbReference>
<keyword evidence="9" id="KW-1185">Reference proteome</keyword>
<keyword evidence="3 4" id="KW-0371">Homeobox</keyword>
<dbReference type="InterPro" id="IPR001356">
    <property type="entry name" value="HD"/>
</dbReference>
<dbReference type="PROSITE" id="PS50071">
    <property type="entry name" value="HOMEOBOX_2"/>
    <property type="match status" value="1"/>
</dbReference>
<dbReference type="AlphaFoldDB" id="A0A9Q0HT41"/>
<dbReference type="InterPro" id="IPR028942">
    <property type="entry name" value="WHIM1_dom"/>
</dbReference>
<keyword evidence="2 3" id="KW-0539">Nucleus</keyword>
<dbReference type="SMART" id="SM00571">
    <property type="entry name" value="DDT"/>
    <property type="match status" value="1"/>
</dbReference>
<dbReference type="GO" id="GO:0003677">
    <property type="term" value="F:DNA binding"/>
    <property type="evidence" value="ECO:0007669"/>
    <property type="project" value="UniProtKB-UniRule"/>
</dbReference>
<dbReference type="PROSITE" id="PS50827">
    <property type="entry name" value="DDT"/>
    <property type="match status" value="1"/>
</dbReference>
<evidence type="ECO:0000256" key="3">
    <source>
        <dbReference type="PROSITE-ProRule" id="PRU00108"/>
    </source>
</evidence>
<feature type="compositionally biased region" description="Basic residues" evidence="5">
    <location>
        <begin position="226"/>
        <end position="260"/>
    </location>
</feature>
<dbReference type="Pfam" id="PF15613">
    <property type="entry name" value="WSD"/>
    <property type="match status" value="1"/>
</dbReference>
<evidence type="ECO:0000256" key="5">
    <source>
        <dbReference type="SAM" id="MobiDB-lite"/>
    </source>
</evidence>
<dbReference type="Pfam" id="PF15612">
    <property type="entry name" value="WHIM1"/>
    <property type="match status" value="1"/>
</dbReference>
<proteinExistence type="predicted"/>
<accession>A0A9Q0HT41</accession>
<evidence type="ECO:0008006" key="10">
    <source>
        <dbReference type="Google" id="ProtNLM"/>
    </source>
</evidence>
<dbReference type="EMBL" id="JAMQYH010000002">
    <property type="protein sequence ID" value="KAJ1697005.1"/>
    <property type="molecule type" value="Genomic_DNA"/>
</dbReference>
<feature type="compositionally biased region" description="Low complexity" evidence="5">
    <location>
        <begin position="828"/>
        <end position="855"/>
    </location>
</feature>
<feature type="compositionally biased region" description="Acidic residues" evidence="5">
    <location>
        <begin position="575"/>
        <end position="587"/>
    </location>
</feature>
<name>A0A9Q0HT41_9POAL</name>
<dbReference type="CDD" id="cd00086">
    <property type="entry name" value="homeodomain"/>
    <property type="match status" value="1"/>
</dbReference>
<dbReference type="InterPro" id="IPR028941">
    <property type="entry name" value="WHIM2_dom"/>
</dbReference>
<dbReference type="SUPFAM" id="SSF46689">
    <property type="entry name" value="Homeodomain-like"/>
    <property type="match status" value="1"/>
</dbReference>
<sequence length="1097" mass="123370">MASGFKKKSPMQLLTLERAYSEEKYPHQQDMAKCAENIGLTYNQVKTWFKERRRKEKREIEGLKNQSPSSVSSLTSSKVNVGLSRKTSVSFAEKKRRFVQMQVLFPKDYVLRKVFRKDGPPLGMEFEAPPLRSTGNKKDIQKVRACTESRASMKKRKVQEAPIESFGNTTNLPKKHGMGKGLMTIWRMTNSQNGEFPCELNTLLGRNVSFNSPSKSTSTVTSSQKSCKKAKTKNKPRPSSKQIVARKKIEKKKPPNKRKVPLRRNMDWKSHSPTECELSAVGPKLSEGQDRQSTLVDDEELELREMPNPLRCSAHLSSSGRHGCALCKDLLARFPPHNVKMKQPFSARPWDSSPELVKKLFKVLRFLYTNSTRVDVHPFTVDEFTQSFHDKDSMLLGEVHMALLKLLLSDAEKGKADDAVPLSSKDSRFLSFLNFFREQELDASFLMKSLNPLTWIEILRQVLVAAGFGPKNSLLRRGSFSKEEDRMVKYGLRSRTLKGELFTVLSKIGSCGSKVSDLVKSPQIIELDLPNSIEETEQLIYLTLSSDITLFEKIAPNAYRLRVDPRIKGTNPNSDSEDSGSIDDEESRDGHSMNSSSGDESDWSEEISSSKKEENIAKYREIDESYCGEAWVLGLMEGEYSDLRVDEKLNGLVALVDLIDGASTCLRIEEPRIVASAAVPTMHRSHASGGKIKKSTYTMATNSDKVQLSPSNTIQAPNSGTSSCEASSLMQTVHLGSDRRYNNYWLFLGPCARDDPGHRMVFFESSEDGHWEVIDTPQDILELLSVLDARGMRESSLFASLNKRQSFLCQSMEAHLNKSKGDNATQTGSSNSMISSGDGSSPISDIDNSYNNSNDGTSPVGSTAALFIESGRTEEEKRQKWERSQEFDRWVWDSFYLKLSAVRLSKRLLSDTWARCQGCHDLYWREEKHCRICHSTFELDFEQEERYAMHLATCKESEGMCELPSHRVHASQLQALKAAIHAIEAAMPDMSLVSSWMKSAHKLWVNRLQRTSTLPELLQVLVDFVGAITEDWLHECPKADSSGLILDELIVSFQTMPQTSSAVALWVVRLDSLISAYIEKSNSELLPAGVSSSKENS</sequence>
<dbReference type="GO" id="GO:0005634">
    <property type="term" value="C:nucleus"/>
    <property type="evidence" value="ECO:0007669"/>
    <property type="project" value="UniProtKB-SubCell"/>
</dbReference>
<dbReference type="Pfam" id="PF00046">
    <property type="entry name" value="Homeodomain"/>
    <property type="match status" value="1"/>
</dbReference>
<evidence type="ECO:0000259" key="6">
    <source>
        <dbReference type="PROSITE" id="PS50071"/>
    </source>
</evidence>
<evidence type="ECO:0000313" key="8">
    <source>
        <dbReference type="EMBL" id="KAJ1697005.1"/>
    </source>
</evidence>
<feature type="DNA-binding region" description="Homeobox" evidence="3">
    <location>
        <begin position="11"/>
        <end position="60"/>
    </location>
</feature>
<feature type="region of interest" description="Disordered" evidence="5">
    <location>
        <begin position="818"/>
        <end position="862"/>
    </location>
</feature>
<dbReference type="Pfam" id="PF02791">
    <property type="entry name" value="DDT"/>
    <property type="match status" value="1"/>
</dbReference>
<feature type="domain" description="DDT" evidence="7">
    <location>
        <begin position="354"/>
        <end position="413"/>
    </location>
</feature>
<comment type="caution">
    <text evidence="8">The sequence shown here is derived from an EMBL/GenBank/DDBJ whole genome shotgun (WGS) entry which is preliminary data.</text>
</comment>
<evidence type="ECO:0000313" key="9">
    <source>
        <dbReference type="Proteomes" id="UP001151287"/>
    </source>
</evidence>
<evidence type="ECO:0000256" key="4">
    <source>
        <dbReference type="RuleBase" id="RU000682"/>
    </source>
</evidence>
<dbReference type="GO" id="GO:0006357">
    <property type="term" value="P:regulation of transcription by RNA polymerase II"/>
    <property type="evidence" value="ECO:0007669"/>
    <property type="project" value="InterPro"/>
</dbReference>
<dbReference type="InterPro" id="IPR009057">
    <property type="entry name" value="Homeodomain-like_sf"/>
</dbReference>
<dbReference type="OrthoDB" id="6159439at2759"/>